<dbReference type="InterPro" id="IPR029071">
    <property type="entry name" value="Ubiquitin-like_domsf"/>
</dbReference>
<proteinExistence type="predicted"/>
<dbReference type="HOGENOM" id="CLU_119809_0_0_1"/>
<dbReference type="InterPro" id="IPR019956">
    <property type="entry name" value="Ubiquitin_dom"/>
</dbReference>
<dbReference type="Pfam" id="PF17840">
    <property type="entry name" value="Tugs"/>
    <property type="match status" value="1"/>
</dbReference>
<evidence type="ECO:0000256" key="3">
    <source>
        <dbReference type="SAM" id="MobiDB-lite"/>
    </source>
</evidence>
<dbReference type="AlphaFoldDB" id="T1FMZ5"/>
<dbReference type="RefSeq" id="XP_009017196.1">
    <property type="nucleotide sequence ID" value="XM_009018948.1"/>
</dbReference>
<dbReference type="GO" id="GO:0071818">
    <property type="term" value="C:BAT3 complex"/>
    <property type="evidence" value="ECO:0000318"/>
    <property type="project" value="GO_Central"/>
</dbReference>
<dbReference type="Proteomes" id="UP000015101">
    <property type="component" value="Unassembled WGS sequence"/>
</dbReference>
<dbReference type="KEGG" id="hro:HELRODRAFT_185563"/>
<dbReference type="OrthoDB" id="417450at2759"/>
<dbReference type="PROSITE" id="PS50053">
    <property type="entry name" value="UBIQUITIN_2"/>
    <property type="match status" value="1"/>
</dbReference>
<dbReference type="InParanoid" id="T1FMZ5"/>
<dbReference type="InterPro" id="IPR000626">
    <property type="entry name" value="Ubiquitin-like_dom"/>
</dbReference>
<dbReference type="eggNOG" id="KOG0001">
    <property type="taxonomic scope" value="Eukaryota"/>
</dbReference>
<reference evidence="6" key="3">
    <citation type="submission" date="2015-06" db="UniProtKB">
        <authorList>
            <consortium name="EnsemblMetazoa"/>
        </authorList>
    </citation>
    <scope>IDENTIFICATION</scope>
</reference>
<evidence type="ECO:0000256" key="2">
    <source>
        <dbReference type="ARBA" id="ARBA00022490"/>
    </source>
</evidence>
<feature type="domain" description="Ubiquitin-like" evidence="4">
    <location>
        <begin position="1"/>
        <end position="76"/>
    </location>
</feature>
<dbReference type="OMA" id="RGFRKFY"/>
<evidence type="ECO:0000313" key="5">
    <source>
        <dbReference type="EMBL" id="ESO04617.1"/>
    </source>
</evidence>
<evidence type="ECO:0000313" key="7">
    <source>
        <dbReference type="Proteomes" id="UP000015101"/>
    </source>
</evidence>
<keyword evidence="7" id="KW-1185">Reference proteome</keyword>
<evidence type="ECO:0000256" key="1">
    <source>
        <dbReference type="ARBA" id="ARBA00004514"/>
    </source>
</evidence>
<dbReference type="GO" id="GO:0006620">
    <property type="term" value="P:post-translational protein targeting to endoplasmic reticulum membrane"/>
    <property type="evidence" value="ECO:0000318"/>
    <property type="project" value="GO_Central"/>
</dbReference>
<reference evidence="7" key="1">
    <citation type="submission" date="2012-12" db="EMBL/GenBank/DDBJ databases">
        <authorList>
            <person name="Hellsten U."/>
            <person name="Grimwood J."/>
            <person name="Chapman J.A."/>
            <person name="Shapiro H."/>
            <person name="Aerts A."/>
            <person name="Otillar R.P."/>
            <person name="Terry A.Y."/>
            <person name="Boore J.L."/>
            <person name="Simakov O."/>
            <person name="Marletaz F."/>
            <person name="Cho S.-J."/>
            <person name="Edsinger-Gonzales E."/>
            <person name="Havlak P."/>
            <person name="Kuo D.-H."/>
            <person name="Larsson T."/>
            <person name="Lv J."/>
            <person name="Arendt D."/>
            <person name="Savage R."/>
            <person name="Osoegawa K."/>
            <person name="de Jong P."/>
            <person name="Lindberg D.R."/>
            <person name="Seaver E.C."/>
            <person name="Weisblat D.A."/>
            <person name="Putnam N.H."/>
            <person name="Grigoriev I.V."/>
            <person name="Rokhsar D.S."/>
        </authorList>
    </citation>
    <scope>NUCLEOTIDE SEQUENCE</scope>
</reference>
<dbReference type="PRINTS" id="PR00348">
    <property type="entry name" value="UBIQUITIN"/>
</dbReference>
<keyword evidence="2" id="KW-0963">Cytoplasm</keyword>
<dbReference type="EMBL" id="KB096457">
    <property type="protein sequence ID" value="ESO04617.1"/>
    <property type="molecule type" value="Genomic_DNA"/>
</dbReference>
<dbReference type="PANTHER" id="PTHR46555">
    <property type="entry name" value="UBIQUITIN-LIKE PROTEIN 4A"/>
    <property type="match status" value="1"/>
</dbReference>
<evidence type="ECO:0000313" key="6">
    <source>
        <dbReference type="EnsemblMetazoa" id="HelroP185563"/>
    </source>
</evidence>
<dbReference type="GO" id="GO:0071816">
    <property type="term" value="P:tail-anchored membrane protein insertion into ER membrane"/>
    <property type="evidence" value="ECO:0000318"/>
    <property type="project" value="GO_Central"/>
</dbReference>
<protein>
    <recommendedName>
        <fullName evidence="4">Ubiquitin-like domain-containing protein</fullName>
    </recommendedName>
</protein>
<gene>
    <name evidence="6" type="primary">20210194</name>
    <name evidence="5" type="ORF">HELRODRAFT_185563</name>
</gene>
<accession>T1FMZ5</accession>
<dbReference type="SUPFAM" id="SSF54236">
    <property type="entry name" value="Ubiquitin-like"/>
    <property type="match status" value="1"/>
</dbReference>
<dbReference type="PANTHER" id="PTHR46555:SF1">
    <property type="entry name" value="UBIQUITIN-LIKE PROTEIN 4A"/>
    <property type="match status" value="1"/>
</dbReference>
<feature type="region of interest" description="Disordered" evidence="3">
    <location>
        <begin position="104"/>
        <end position="129"/>
    </location>
</feature>
<dbReference type="EnsemblMetazoa" id="HelroT185563">
    <property type="protein sequence ID" value="HelroP185563"/>
    <property type="gene ID" value="HelroG185563"/>
</dbReference>
<dbReference type="EMBL" id="AMQM01004147">
    <property type="status" value="NOT_ANNOTATED_CDS"/>
    <property type="molecule type" value="Genomic_DNA"/>
</dbReference>
<dbReference type="Gene3D" id="3.10.20.90">
    <property type="entry name" value="Phosphatidylinositol 3-kinase Catalytic Subunit, Chain A, domain 1"/>
    <property type="match status" value="1"/>
</dbReference>
<dbReference type="InterPro" id="IPR041421">
    <property type="entry name" value="Ubl4_C_TUGS"/>
</dbReference>
<dbReference type="Pfam" id="PF00240">
    <property type="entry name" value="ubiquitin"/>
    <property type="match status" value="1"/>
</dbReference>
<name>T1FMZ5_HELRO</name>
<dbReference type="GeneID" id="20210194"/>
<dbReference type="InterPro" id="IPR047154">
    <property type="entry name" value="UBL4A-like"/>
</dbReference>
<dbReference type="GO" id="GO:0051087">
    <property type="term" value="F:protein-folding chaperone binding"/>
    <property type="evidence" value="ECO:0000318"/>
    <property type="project" value="GO_Central"/>
</dbReference>
<reference evidence="5 7" key="2">
    <citation type="journal article" date="2013" name="Nature">
        <title>Insights into bilaterian evolution from three spiralian genomes.</title>
        <authorList>
            <person name="Simakov O."/>
            <person name="Marletaz F."/>
            <person name="Cho S.J."/>
            <person name="Edsinger-Gonzales E."/>
            <person name="Havlak P."/>
            <person name="Hellsten U."/>
            <person name="Kuo D.H."/>
            <person name="Larsson T."/>
            <person name="Lv J."/>
            <person name="Arendt D."/>
            <person name="Savage R."/>
            <person name="Osoegawa K."/>
            <person name="de Jong P."/>
            <person name="Grimwood J."/>
            <person name="Chapman J.A."/>
            <person name="Shapiro H."/>
            <person name="Aerts A."/>
            <person name="Otillar R.P."/>
            <person name="Terry A.Y."/>
            <person name="Boore J.L."/>
            <person name="Grigoriev I.V."/>
            <person name="Lindberg D.R."/>
            <person name="Seaver E.C."/>
            <person name="Weisblat D.A."/>
            <person name="Putnam N.H."/>
            <person name="Rokhsar D.S."/>
        </authorList>
    </citation>
    <scope>NUCLEOTIDE SEQUENCE</scope>
</reference>
<dbReference type="STRING" id="6412.T1FMZ5"/>
<sequence length="181" mass="20070">MKVYVKVLNGASISLTVTENTTVAELKKLVSQELDVPINKQRLVFKGKPLQDDQMLKSYDVITESRIMLTIKNDGQPGNGTKPLINQTSRQAAQSFAEKRTSSSFSFSSSSSSSSSSANQTQQQPQTPFQQQLKSILLKHFSIVDSARILEQYNKNWNIAMSGLTLDNIEKTARLNLARAS</sequence>
<dbReference type="CTD" id="20210194"/>
<evidence type="ECO:0000259" key="4">
    <source>
        <dbReference type="PROSITE" id="PS50053"/>
    </source>
</evidence>
<organism evidence="6 7">
    <name type="scientific">Helobdella robusta</name>
    <name type="common">Californian leech</name>
    <dbReference type="NCBI Taxonomy" id="6412"/>
    <lineage>
        <taxon>Eukaryota</taxon>
        <taxon>Metazoa</taxon>
        <taxon>Spiralia</taxon>
        <taxon>Lophotrochozoa</taxon>
        <taxon>Annelida</taxon>
        <taxon>Clitellata</taxon>
        <taxon>Hirudinea</taxon>
        <taxon>Rhynchobdellida</taxon>
        <taxon>Glossiphoniidae</taxon>
        <taxon>Helobdella</taxon>
    </lineage>
</organism>
<dbReference type="SMART" id="SM00213">
    <property type="entry name" value="UBQ"/>
    <property type="match status" value="1"/>
</dbReference>
<comment type="subcellular location">
    <subcellularLocation>
        <location evidence="1">Cytoplasm</location>
        <location evidence="1">Cytosol</location>
    </subcellularLocation>
</comment>